<comment type="subcellular location">
    <subcellularLocation>
        <location evidence="1">Mitochondrion inner membrane</location>
    </subcellularLocation>
</comment>
<evidence type="ECO:0000313" key="7">
    <source>
        <dbReference type="EMBL" id="OZJ03443.1"/>
    </source>
</evidence>
<evidence type="ECO:0000313" key="8">
    <source>
        <dbReference type="Proteomes" id="UP000242875"/>
    </source>
</evidence>
<dbReference type="SUPFAM" id="SSF81419">
    <property type="entry name" value="Mitochondrial cytochrome c oxidase subunit VIIa"/>
    <property type="match status" value="1"/>
</dbReference>
<keyword evidence="5 6" id="KW-0472">Membrane</keyword>
<dbReference type="Gene3D" id="4.10.91.10">
    <property type="entry name" value="Cytochrome c oxidase, subunit VIIa"/>
    <property type="match status" value="1"/>
</dbReference>
<dbReference type="Proteomes" id="UP000242875">
    <property type="component" value="Unassembled WGS sequence"/>
</dbReference>
<dbReference type="AlphaFoldDB" id="A0A261XYJ9"/>
<sequence length="62" mass="6805">MSLVIRPNRVPAQQALFQAPSHTPLYLKGPRDRFFVFTTFGVLGLGLIGALYGATKMARGQK</sequence>
<keyword evidence="6" id="KW-1133">Transmembrane helix</keyword>
<gene>
    <name evidence="7" type="ORF">BZG36_03177</name>
</gene>
<keyword evidence="3" id="KW-0999">Mitochondrion inner membrane</keyword>
<evidence type="ECO:0000256" key="1">
    <source>
        <dbReference type="ARBA" id="ARBA00004273"/>
    </source>
</evidence>
<proteinExistence type="inferred from homology"/>
<feature type="transmembrane region" description="Helical" evidence="6">
    <location>
        <begin position="34"/>
        <end position="54"/>
    </location>
</feature>
<dbReference type="InterPro" id="IPR036539">
    <property type="entry name" value="Cyt_c_oxidase_su7a_sf"/>
</dbReference>
<keyword evidence="4" id="KW-0496">Mitochondrion</keyword>
<protein>
    <submittedName>
        <fullName evidence="7">Uncharacterized protein</fullName>
    </submittedName>
</protein>
<dbReference type="GO" id="GO:0045277">
    <property type="term" value="C:respiratory chain complex IV"/>
    <property type="evidence" value="ECO:0007669"/>
    <property type="project" value="InterPro"/>
</dbReference>
<evidence type="ECO:0000256" key="6">
    <source>
        <dbReference type="SAM" id="Phobius"/>
    </source>
</evidence>
<dbReference type="OrthoDB" id="5511599at2759"/>
<comment type="similarity">
    <text evidence="2">Belongs to the cytochrome c oxidase VIIa family.</text>
</comment>
<evidence type="ECO:0000256" key="2">
    <source>
        <dbReference type="ARBA" id="ARBA00009331"/>
    </source>
</evidence>
<evidence type="ECO:0000256" key="5">
    <source>
        <dbReference type="ARBA" id="ARBA00023136"/>
    </source>
</evidence>
<evidence type="ECO:0000256" key="4">
    <source>
        <dbReference type="ARBA" id="ARBA00023128"/>
    </source>
</evidence>
<comment type="caution">
    <text evidence="7">The sequence shown here is derived from an EMBL/GenBank/DDBJ whole genome shotgun (WGS) entry which is preliminary data.</text>
</comment>
<reference evidence="7 8" key="1">
    <citation type="journal article" date="2017" name="Mycologia">
        <title>Bifiguratus adelaidae, gen. et sp. nov., a new member of Mucoromycotina in endophytic and soil-dwelling habitats.</title>
        <authorList>
            <person name="Torres-Cruz T.J."/>
            <person name="Billingsley Tobias T.L."/>
            <person name="Almatruk M."/>
            <person name="Hesse C."/>
            <person name="Kuske C.R."/>
            <person name="Desiro A."/>
            <person name="Benucci G.M."/>
            <person name="Bonito G."/>
            <person name="Stajich J.E."/>
            <person name="Dunlap C."/>
            <person name="Arnold A.E."/>
            <person name="Porras-Alfaro A."/>
        </authorList>
    </citation>
    <scope>NUCLEOTIDE SEQUENCE [LARGE SCALE GENOMIC DNA]</scope>
    <source>
        <strain evidence="7 8">AZ0501</strain>
    </source>
</reference>
<dbReference type="GO" id="GO:0006123">
    <property type="term" value="P:mitochondrial electron transport, cytochrome c to oxygen"/>
    <property type="evidence" value="ECO:0007669"/>
    <property type="project" value="InterPro"/>
</dbReference>
<keyword evidence="6" id="KW-0812">Transmembrane</keyword>
<organism evidence="7 8">
    <name type="scientific">Bifiguratus adelaidae</name>
    <dbReference type="NCBI Taxonomy" id="1938954"/>
    <lineage>
        <taxon>Eukaryota</taxon>
        <taxon>Fungi</taxon>
        <taxon>Fungi incertae sedis</taxon>
        <taxon>Mucoromycota</taxon>
        <taxon>Mucoromycotina</taxon>
        <taxon>Endogonomycetes</taxon>
        <taxon>Endogonales</taxon>
        <taxon>Endogonales incertae sedis</taxon>
        <taxon>Bifiguratus</taxon>
    </lineage>
</organism>
<dbReference type="Pfam" id="PF02238">
    <property type="entry name" value="COX7a"/>
    <property type="match status" value="1"/>
</dbReference>
<dbReference type="GO" id="GO:0005743">
    <property type="term" value="C:mitochondrial inner membrane"/>
    <property type="evidence" value="ECO:0007669"/>
    <property type="project" value="UniProtKB-SubCell"/>
</dbReference>
<dbReference type="EMBL" id="MVBO01000085">
    <property type="protein sequence ID" value="OZJ03443.1"/>
    <property type="molecule type" value="Genomic_DNA"/>
</dbReference>
<accession>A0A261XYJ9</accession>
<evidence type="ECO:0000256" key="3">
    <source>
        <dbReference type="ARBA" id="ARBA00022792"/>
    </source>
</evidence>
<keyword evidence="8" id="KW-1185">Reference proteome</keyword>
<name>A0A261XYJ9_9FUNG</name>
<dbReference type="InterPro" id="IPR039297">
    <property type="entry name" value="COX7a"/>
</dbReference>